<dbReference type="Proteomes" id="UP000026915">
    <property type="component" value="Chromosome 2"/>
</dbReference>
<dbReference type="Gene3D" id="3.40.50.150">
    <property type="entry name" value="Vaccinia Virus protein VP39"/>
    <property type="match status" value="1"/>
</dbReference>
<organism evidence="2 3">
    <name type="scientific">Theobroma cacao</name>
    <name type="common">Cacao</name>
    <name type="synonym">Cocoa</name>
    <dbReference type="NCBI Taxonomy" id="3641"/>
    <lineage>
        <taxon>Eukaryota</taxon>
        <taxon>Viridiplantae</taxon>
        <taxon>Streptophyta</taxon>
        <taxon>Embryophyta</taxon>
        <taxon>Tracheophyta</taxon>
        <taxon>Spermatophyta</taxon>
        <taxon>Magnoliopsida</taxon>
        <taxon>eudicotyledons</taxon>
        <taxon>Gunneridae</taxon>
        <taxon>Pentapetalae</taxon>
        <taxon>rosids</taxon>
        <taxon>malvids</taxon>
        <taxon>Malvales</taxon>
        <taxon>Malvaceae</taxon>
        <taxon>Byttnerioideae</taxon>
        <taxon>Theobroma</taxon>
    </lineage>
</organism>
<dbReference type="HOGENOM" id="CLU_037990_7_1_1"/>
<reference evidence="2 3" key="1">
    <citation type="journal article" date="2013" name="Genome Biol.">
        <title>The genome sequence of the most widely cultivated cacao type and its use to identify candidate genes regulating pod color.</title>
        <authorList>
            <person name="Motamayor J.C."/>
            <person name="Mockaitis K."/>
            <person name="Schmutz J."/>
            <person name="Haiminen N."/>
            <person name="Iii D.L."/>
            <person name="Cornejo O."/>
            <person name="Findley S.D."/>
            <person name="Zheng P."/>
            <person name="Utro F."/>
            <person name="Royaert S."/>
            <person name="Saski C."/>
            <person name="Jenkins J."/>
            <person name="Podicheti R."/>
            <person name="Zhao M."/>
            <person name="Scheffler B.E."/>
            <person name="Stack J.C."/>
            <person name="Feltus F.A."/>
            <person name="Mustiga G.M."/>
            <person name="Amores F."/>
            <person name="Phillips W."/>
            <person name="Marelli J.P."/>
            <person name="May G.D."/>
            <person name="Shapiro H."/>
            <person name="Ma J."/>
            <person name="Bustamante C.D."/>
            <person name="Schnell R.J."/>
            <person name="Main D."/>
            <person name="Gilbert D."/>
            <person name="Parida L."/>
            <person name="Kuhn D.N."/>
        </authorList>
    </citation>
    <scope>NUCLEOTIDE SEQUENCE [LARGE SCALE GENOMIC DNA]</scope>
    <source>
        <strain evidence="3">cv. Matina 1-6</strain>
    </source>
</reference>
<evidence type="ECO:0000313" key="2">
    <source>
        <dbReference type="EMBL" id="EOY01888.1"/>
    </source>
</evidence>
<dbReference type="InterPro" id="IPR052356">
    <property type="entry name" value="Thiol_S-MT"/>
</dbReference>
<dbReference type="InParanoid" id="A0A061EB65"/>
<protein>
    <submittedName>
        <fullName evidence="2">S-adenosyl-L-methionine-dependent methyltransferases superfamily protein isoform 1</fullName>
    </submittedName>
</protein>
<keyword evidence="2" id="KW-0808">Transferase</keyword>
<dbReference type="PANTHER" id="PTHR45036:SF1">
    <property type="entry name" value="METHYLTRANSFERASE LIKE 7A"/>
    <property type="match status" value="1"/>
</dbReference>
<dbReference type="STRING" id="3641.A0A061EB65"/>
<name>A0A061EB65_THECC</name>
<dbReference type="SUPFAM" id="SSF53335">
    <property type="entry name" value="S-adenosyl-L-methionine-dependent methyltransferases"/>
    <property type="match status" value="1"/>
</dbReference>
<dbReference type="InterPro" id="IPR013216">
    <property type="entry name" value="Methyltransf_11"/>
</dbReference>
<gene>
    <name evidence="2" type="ORF">TCM_011681</name>
</gene>
<dbReference type="OMA" id="DLIAKPW"/>
<feature type="domain" description="Methyltransferase type 11" evidence="1">
    <location>
        <begin position="132"/>
        <end position="231"/>
    </location>
</feature>
<dbReference type="Pfam" id="PF08241">
    <property type="entry name" value="Methyltransf_11"/>
    <property type="match status" value="1"/>
</dbReference>
<evidence type="ECO:0000259" key="1">
    <source>
        <dbReference type="Pfam" id="PF08241"/>
    </source>
</evidence>
<dbReference type="CDD" id="cd02440">
    <property type="entry name" value="AdoMet_MTases"/>
    <property type="match status" value="1"/>
</dbReference>
<keyword evidence="3" id="KW-1185">Reference proteome</keyword>
<dbReference type="InterPro" id="IPR029063">
    <property type="entry name" value="SAM-dependent_MTases_sf"/>
</dbReference>
<keyword evidence="2" id="KW-0489">Methyltransferase</keyword>
<evidence type="ECO:0000313" key="3">
    <source>
        <dbReference type="Proteomes" id="UP000026915"/>
    </source>
</evidence>
<dbReference type="PANTHER" id="PTHR45036">
    <property type="entry name" value="METHYLTRANSFERASE LIKE 7B"/>
    <property type="match status" value="1"/>
</dbReference>
<dbReference type="FunCoup" id="A0A061EB65">
    <property type="interactions" value="460"/>
</dbReference>
<dbReference type="GO" id="GO:0008757">
    <property type="term" value="F:S-adenosylmethionine-dependent methyltransferase activity"/>
    <property type="evidence" value="ECO:0007669"/>
    <property type="project" value="InterPro"/>
</dbReference>
<sequence length="304" mass="32769">MLQMVLLHQSPGSHLQPLASSLKTTQKSSSVAAAPLPHKQVLPAPRFCSCGRRHFVEAATAAFLPVCFSNASSLHSDDYLGLLNRIHPPRPDWYEEFYASVMDSYMKSYEAEVAGYKSQLFGELRGKAKTVLEIGVGTGPNLEYYADNSEVQVFGVDPNRKMEKYARAAAAAVGLPPKNFHFVEAVAEAVPLDDASVDAVVGTLVLCSVKDVNMALKEVKRVLKPGGLFLFVEHVAAKDGTILKLLQSALDPLQQIVADGCHLTRETGKYISAAGFSSLELSMTSLSNAPCSLISPHVYGVACN</sequence>
<dbReference type="EMBL" id="CM001880">
    <property type="protein sequence ID" value="EOY01888.1"/>
    <property type="molecule type" value="Genomic_DNA"/>
</dbReference>
<accession>A0A061EB65</accession>
<dbReference type="Gramene" id="EOY01888">
    <property type="protein sequence ID" value="EOY01888"/>
    <property type="gene ID" value="TCM_011681"/>
</dbReference>
<proteinExistence type="predicted"/>
<dbReference type="GO" id="GO:0008168">
    <property type="term" value="F:methyltransferase activity"/>
    <property type="evidence" value="ECO:0000318"/>
    <property type="project" value="GO_Central"/>
</dbReference>
<dbReference type="AlphaFoldDB" id="A0A061EB65"/>
<dbReference type="eggNOG" id="KOG4300">
    <property type="taxonomic scope" value="Eukaryota"/>
</dbReference>
<dbReference type="GO" id="GO:0032259">
    <property type="term" value="P:methylation"/>
    <property type="evidence" value="ECO:0007669"/>
    <property type="project" value="UniProtKB-KW"/>
</dbReference>